<sequence length="190" mass="21717">MFSQLPPQPIDSPKQSKMFFGINSRQQQPLFESEHAQTYVDPEANREYLSKAGMFSQLPPQQTFSSRQSSLPPLSNGNGYDGNRIDPESPQIVTPSINPWKQMEQMNNNSGRRLSMSELRKLPPSERPHESAPLKYTGANIPSRSFRILQLITGEDVPNQFVQEQENDRRIDQQQQSRRQRLPPPPPPPP</sequence>
<feature type="compositionally biased region" description="Pro residues" evidence="1">
    <location>
        <begin position="1"/>
        <end position="10"/>
    </location>
</feature>
<feature type="compositionally biased region" description="Polar residues" evidence="1">
    <location>
        <begin position="91"/>
        <end position="103"/>
    </location>
</feature>
<dbReference type="AlphaFoldDB" id="A0A1Y3AWD8"/>
<protein>
    <submittedName>
        <fullName evidence="2">Uncharacterized protein</fullName>
    </submittedName>
</protein>
<feature type="region of interest" description="Disordered" evidence="1">
    <location>
        <begin position="159"/>
        <end position="190"/>
    </location>
</feature>
<feature type="region of interest" description="Disordered" evidence="1">
    <location>
        <begin position="59"/>
        <end position="103"/>
    </location>
</feature>
<dbReference type="Proteomes" id="UP000194236">
    <property type="component" value="Unassembled WGS sequence"/>
</dbReference>
<dbReference type="OrthoDB" id="6107953at2759"/>
<organism evidence="2 3">
    <name type="scientific">Euroglyphus maynei</name>
    <name type="common">Mayne's house dust mite</name>
    <dbReference type="NCBI Taxonomy" id="6958"/>
    <lineage>
        <taxon>Eukaryota</taxon>
        <taxon>Metazoa</taxon>
        <taxon>Ecdysozoa</taxon>
        <taxon>Arthropoda</taxon>
        <taxon>Chelicerata</taxon>
        <taxon>Arachnida</taxon>
        <taxon>Acari</taxon>
        <taxon>Acariformes</taxon>
        <taxon>Sarcoptiformes</taxon>
        <taxon>Astigmata</taxon>
        <taxon>Psoroptidia</taxon>
        <taxon>Analgoidea</taxon>
        <taxon>Pyroglyphidae</taxon>
        <taxon>Pyroglyphinae</taxon>
        <taxon>Euroglyphus</taxon>
    </lineage>
</organism>
<dbReference type="EMBL" id="MUJZ01057846">
    <property type="protein sequence ID" value="OTF72114.1"/>
    <property type="molecule type" value="Genomic_DNA"/>
</dbReference>
<comment type="caution">
    <text evidence="2">The sequence shown here is derived from an EMBL/GenBank/DDBJ whole genome shotgun (WGS) entry which is preliminary data.</text>
</comment>
<evidence type="ECO:0000256" key="1">
    <source>
        <dbReference type="SAM" id="MobiDB-lite"/>
    </source>
</evidence>
<evidence type="ECO:0000313" key="3">
    <source>
        <dbReference type="Proteomes" id="UP000194236"/>
    </source>
</evidence>
<proteinExistence type="predicted"/>
<feature type="compositionally biased region" description="Polar residues" evidence="1">
    <location>
        <begin position="59"/>
        <end position="78"/>
    </location>
</feature>
<feature type="region of interest" description="Disordered" evidence="1">
    <location>
        <begin position="1"/>
        <end position="45"/>
    </location>
</feature>
<reference evidence="2 3" key="1">
    <citation type="submission" date="2017-03" db="EMBL/GenBank/DDBJ databases">
        <title>Genome Survey of Euroglyphus maynei.</title>
        <authorList>
            <person name="Arlian L.G."/>
            <person name="Morgan M.S."/>
            <person name="Rider S.D."/>
        </authorList>
    </citation>
    <scope>NUCLEOTIDE SEQUENCE [LARGE SCALE GENOMIC DNA]</scope>
    <source>
        <strain evidence="2">Arlian Lab</strain>
        <tissue evidence="2">Whole body</tissue>
    </source>
</reference>
<name>A0A1Y3AWD8_EURMA</name>
<feature type="non-terminal residue" evidence="2">
    <location>
        <position position="190"/>
    </location>
</feature>
<keyword evidence="3" id="KW-1185">Reference proteome</keyword>
<gene>
    <name evidence="2" type="ORF">BLA29_009310</name>
</gene>
<accession>A0A1Y3AWD8</accession>
<evidence type="ECO:0000313" key="2">
    <source>
        <dbReference type="EMBL" id="OTF72114.1"/>
    </source>
</evidence>